<dbReference type="GO" id="GO:0006412">
    <property type="term" value="P:translation"/>
    <property type="evidence" value="ECO:0007669"/>
    <property type="project" value="InterPro"/>
</dbReference>
<proteinExistence type="inferred from homology"/>
<dbReference type="GO" id="GO:0005840">
    <property type="term" value="C:ribosome"/>
    <property type="evidence" value="ECO:0007669"/>
    <property type="project" value="InterPro"/>
</dbReference>
<comment type="similarity">
    <text evidence="1">Belongs to the bacterial ribosomal protein bS6 family.</text>
</comment>
<reference evidence="4 5" key="1">
    <citation type="journal article" date="2016" name="Nat. Commun.">
        <title>Thousands of microbial genomes shed light on interconnected biogeochemical processes in an aquifer system.</title>
        <authorList>
            <person name="Anantharaman K."/>
            <person name="Brown C.T."/>
            <person name="Hug L.A."/>
            <person name="Sharon I."/>
            <person name="Castelle C.J."/>
            <person name="Probst A.J."/>
            <person name="Thomas B.C."/>
            <person name="Singh A."/>
            <person name="Wilkins M.J."/>
            <person name="Karaoz U."/>
            <person name="Brodie E.L."/>
            <person name="Williams K.H."/>
            <person name="Hubbard S.S."/>
            <person name="Banfield J.F."/>
        </authorList>
    </citation>
    <scope>NUCLEOTIDE SEQUENCE [LARGE SCALE GENOMIC DNA]</scope>
</reference>
<dbReference type="InterPro" id="IPR014717">
    <property type="entry name" value="Transl_elong_EF1B/ribsomal_bS6"/>
</dbReference>
<gene>
    <name evidence="4" type="ORF">A3A96_02795</name>
</gene>
<comment type="caution">
    <text evidence="4">The sequence shown here is derived from an EMBL/GenBank/DDBJ whole genome shotgun (WGS) entry which is preliminary data.</text>
</comment>
<protein>
    <recommendedName>
        <fullName evidence="2">Small ribosomal subunit protein bS6</fullName>
    </recommendedName>
    <alternativeName>
        <fullName evidence="3">30S ribosomal protein S6</fullName>
    </alternativeName>
</protein>
<dbReference type="InterPro" id="IPR035980">
    <property type="entry name" value="Ribosomal_bS6_sf"/>
</dbReference>
<accession>A0A1G2TW90</accession>
<evidence type="ECO:0000313" key="4">
    <source>
        <dbReference type="EMBL" id="OHB01575.1"/>
    </source>
</evidence>
<dbReference type="EMBL" id="MHWB01000011">
    <property type="protein sequence ID" value="OHB01575.1"/>
    <property type="molecule type" value="Genomic_DNA"/>
</dbReference>
<dbReference type="Proteomes" id="UP000177707">
    <property type="component" value="Unassembled WGS sequence"/>
</dbReference>
<name>A0A1G2TW90_9BACT</name>
<organism evidence="4 5">
    <name type="scientific">Candidatus Zambryskibacteria bacterium RIFCSPLOWO2_01_FULL_39_39</name>
    <dbReference type="NCBI Taxonomy" id="1802758"/>
    <lineage>
        <taxon>Bacteria</taxon>
        <taxon>Candidatus Zambryskiibacteriota</taxon>
    </lineage>
</organism>
<dbReference type="STRING" id="1802758.A3A96_02795"/>
<evidence type="ECO:0000256" key="1">
    <source>
        <dbReference type="ARBA" id="ARBA00009512"/>
    </source>
</evidence>
<dbReference type="InterPro" id="IPR000529">
    <property type="entry name" value="Ribosomal_bS6"/>
</dbReference>
<dbReference type="Gene3D" id="3.30.70.60">
    <property type="match status" value="1"/>
</dbReference>
<dbReference type="GO" id="GO:0019843">
    <property type="term" value="F:rRNA binding"/>
    <property type="evidence" value="ECO:0007669"/>
    <property type="project" value="InterPro"/>
</dbReference>
<evidence type="ECO:0000256" key="2">
    <source>
        <dbReference type="ARBA" id="ARBA00035294"/>
    </source>
</evidence>
<dbReference type="SUPFAM" id="SSF54995">
    <property type="entry name" value="Ribosomal protein S6"/>
    <property type="match status" value="1"/>
</dbReference>
<evidence type="ECO:0000313" key="5">
    <source>
        <dbReference type="Proteomes" id="UP000177707"/>
    </source>
</evidence>
<dbReference type="Pfam" id="PF01250">
    <property type="entry name" value="Ribosomal_S6"/>
    <property type="match status" value="1"/>
</dbReference>
<dbReference type="GO" id="GO:0003735">
    <property type="term" value="F:structural constituent of ribosome"/>
    <property type="evidence" value="ECO:0007669"/>
    <property type="project" value="InterPro"/>
</dbReference>
<evidence type="ECO:0000256" key="3">
    <source>
        <dbReference type="ARBA" id="ARBA00035520"/>
    </source>
</evidence>
<sequence length="161" mass="18392">MNEINEKDDSLIYEVGFHLLPTVDEADVPLQSSNIRSIIEENGGGVIAEDMPKMLSLSYDISKSVDSKKQKFNKAYFGSIKFEVEPEKVLLIKNKIENLQNVLRFLIVKTVKENTMHTPKNPMFKKESIKEEKTVEHIEKPKVSEAEIDKSIDNLVIDQTL</sequence>
<dbReference type="AlphaFoldDB" id="A0A1G2TW90"/>